<dbReference type="Pfam" id="PF13419">
    <property type="entry name" value="HAD_2"/>
    <property type="match status" value="1"/>
</dbReference>
<protein>
    <submittedName>
        <fullName evidence="1">Phosphatase</fullName>
    </submittedName>
</protein>
<dbReference type="PRINTS" id="PR00413">
    <property type="entry name" value="HADHALOGNASE"/>
</dbReference>
<name>A0ABQ5JGL7_9LACO</name>
<dbReference type="Gene3D" id="3.40.50.1000">
    <property type="entry name" value="HAD superfamily/HAD-like"/>
    <property type="match status" value="1"/>
</dbReference>
<dbReference type="SUPFAM" id="SSF56784">
    <property type="entry name" value="HAD-like"/>
    <property type="match status" value="1"/>
</dbReference>
<dbReference type="InterPro" id="IPR023214">
    <property type="entry name" value="HAD_sf"/>
</dbReference>
<dbReference type="InterPro" id="IPR023198">
    <property type="entry name" value="PGP-like_dom2"/>
</dbReference>
<dbReference type="InterPro" id="IPR006439">
    <property type="entry name" value="HAD-SF_hydro_IA"/>
</dbReference>
<dbReference type="Gene3D" id="1.10.150.240">
    <property type="entry name" value="Putative phosphatase, domain 2"/>
    <property type="match status" value="1"/>
</dbReference>
<dbReference type="PANTHER" id="PTHR43434:SF26">
    <property type="entry name" value="PYROPHOSPHATASE PPAX"/>
    <property type="match status" value="1"/>
</dbReference>
<dbReference type="InterPro" id="IPR036412">
    <property type="entry name" value="HAD-like_sf"/>
</dbReference>
<evidence type="ECO:0000313" key="1">
    <source>
        <dbReference type="EMBL" id="GKS81219.1"/>
    </source>
</evidence>
<reference evidence="1" key="1">
    <citation type="journal article" date="2022" name="Int. J. Syst. Evol. Microbiol.">
        <title>A novel species of lactic acid bacteria, Ligilactobacillus pabuli sp. nov., isolated from alfalfa silage.</title>
        <authorList>
            <person name="Tohno M."/>
            <person name="Tanizawa Y."/>
            <person name="Sawada H."/>
            <person name="Sakamoto M."/>
            <person name="Ohkuma M."/>
            <person name="Kobayashi H."/>
        </authorList>
    </citation>
    <scope>NUCLEOTIDE SEQUENCE</scope>
    <source>
        <strain evidence="1">AF129</strain>
    </source>
</reference>
<dbReference type="RefSeq" id="WP_244054977.1">
    <property type="nucleotide sequence ID" value="NZ_BQXH01000006.1"/>
</dbReference>
<dbReference type="SFLD" id="SFLDG01135">
    <property type="entry name" value="C1.5.6:_HAD__Beta-PGM__Phospha"/>
    <property type="match status" value="1"/>
</dbReference>
<evidence type="ECO:0000313" key="2">
    <source>
        <dbReference type="Proteomes" id="UP001055149"/>
    </source>
</evidence>
<gene>
    <name evidence="1" type="ORF">LPAF129_09050</name>
</gene>
<comment type="caution">
    <text evidence="1">The sequence shown here is derived from an EMBL/GenBank/DDBJ whole genome shotgun (WGS) entry which is preliminary data.</text>
</comment>
<proteinExistence type="predicted"/>
<sequence>MTYKNLIFDIDGTLIDTQEAVLQTWQTTLREYGYDFSLDQLQAILGIPLPQGLEQLAVNVDQDYQQRWNDNYAKEADKMFFFAGIEDVLQQLQQTGVNIGVVTSRSQDELDQFFKDFELEKIFPVIITADDTKLHKPEPEPLEKYLKQVGAAKEDCIYIGDMPTDILCAQRAGMTAGLVNWSQKELSETRAEFVFLSPQEMLAI</sequence>
<dbReference type="Proteomes" id="UP001055149">
    <property type="component" value="Unassembled WGS sequence"/>
</dbReference>
<dbReference type="InterPro" id="IPR041492">
    <property type="entry name" value="HAD_2"/>
</dbReference>
<dbReference type="PANTHER" id="PTHR43434">
    <property type="entry name" value="PHOSPHOGLYCOLATE PHOSPHATASE"/>
    <property type="match status" value="1"/>
</dbReference>
<dbReference type="InterPro" id="IPR050155">
    <property type="entry name" value="HAD-like_hydrolase_sf"/>
</dbReference>
<dbReference type="EMBL" id="BQXH01000006">
    <property type="protein sequence ID" value="GKS81219.1"/>
    <property type="molecule type" value="Genomic_DNA"/>
</dbReference>
<dbReference type="SFLD" id="SFLDG01129">
    <property type="entry name" value="C1.5:_HAD__Beta-PGM__Phosphata"/>
    <property type="match status" value="1"/>
</dbReference>
<organism evidence="1 2">
    <name type="scientific">Ligilactobacillus pabuli</name>
    <dbReference type="NCBI Taxonomy" id="2886039"/>
    <lineage>
        <taxon>Bacteria</taxon>
        <taxon>Bacillati</taxon>
        <taxon>Bacillota</taxon>
        <taxon>Bacilli</taxon>
        <taxon>Lactobacillales</taxon>
        <taxon>Lactobacillaceae</taxon>
        <taxon>Ligilactobacillus</taxon>
    </lineage>
</organism>
<accession>A0ABQ5JGL7</accession>
<dbReference type="NCBIfam" id="TIGR01662">
    <property type="entry name" value="HAD-SF-IIIA"/>
    <property type="match status" value="1"/>
</dbReference>
<dbReference type="SFLD" id="SFLDS00003">
    <property type="entry name" value="Haloacid_Dehalogenase"/>
    <property type="match status" value="1"/>
</dbReference>
<keyword evidence="2" id="KW-1185">Reference proteome</keyword>
<dbReference type="InterPro" id="IPR006549">
    <property type="entry name" value="HAD-SF_hydro_IIIA"/>
</dbReference>
<dbReference type="NCBIfam" id="TIGR01549">
    <property type="entry name" value="HAD-SF-IA-v1"/>
    <property type="match status" value="1"/>
</dbReference>